<evidence type="ECO:0000256" key="1">
    <source>
        <dbReference type="ARBA" id="ARBA00004651"/>
    </source>
</evidence>
<organism evidence="7 8">
    <name type="scientific">Pseudoxanthomonas spadix (strain BD-a59)</name>
    <dbReference type="NCBI Taxonomy" id="1045855"/>
    <lineage>
        <taxon>Bacteria</taxon>
        <taxon>Pseudomonadati</taxon>
        <taxon>Pseudomonadota</taxon>
        <taxon>Gammaproteobacteria</taxon>
        <taxon>Lysobacterales</taxon>
        <taxon>Lysobacteraceae</taxon>
        <taxon>Pseudoxanthomonas</taxon>
    </lineage>
</organism>
<dbReference type="EMBL" id="CP003093">
    <property type="protein sequence ID" value="AER56172.1"/>
    <property type="molecule type" value="Genomic_DNA"/>
</dbReference>
<reference evidence="7 8" key="1">
    <citation type="journal article" date="2012" name="J. Bacteriol.">
        <title>Complete Genome Sequence of the BTEX-Degrading Bacterium Pseudoxanthomonas spadix BD-a59.</title>
        <authorList>
            <person name="Lee S.H."/>
            <person name="Jin H.M."/>
            <person name="Lee H.J."/>
            <person name="Kim J.M."/>
            <person name="Jeon C.O."/>
        </authorList>
    </citation>
    <scope>NUCLEOTIDE SEQUENCE [LARGE SCALE GENOMIC DNA]</scope>
    <source>
        <strain evidence="7 8">BD-a59</strain>
    </source>
</reference>
<dbReference type="Pfam" id="PF13440">
    <property type="entry name" value="Polysacc_synt_3"/>
    <property type="match status" value="1"/>
</dbReference>
<keyword evidence="2" id="KW-1003">Cell membrane</keyword>
<keyword evidence="5 6" id="KW-0472">Membrane</keyword>
<evidence type="ECO:0000256" key="5">
    <source>
        <dbReference type="ARBA" id="ARBA00023136"/>
    </source>
</evidence>
<feature type="transmembrane region" description="Helical" evidence="6">
    <location>
        <begin position="189"/>
        <end position="208"/>
    </location>
</feature>
<feature type="transmembrane region" description="Helical" evidence="6">
    <location>
        <begin position="309"/>
        <end position="331"/>
    </location>
</feature>
<feature type="transmembrane region" description="Helical" evidence="6">
    <location>
        <begin position="402"/>
        <end position="421"/>
    </location>
</feature>
<comment type="subcellular location">
    <subcellularLocation>
        <location evidence="1">Cell membrane</location>
        <topology evidence="1">Multi-pass membrane protein</topology>
    </subcellularLocation>
</comment>
<sequence length="431" mass="46422">MSAPEGLLERLNLRKNVSYAAGEFILTTLLLFVGYRLVIKQGGIEAIGVWSTLYAWTNLIRLGDAGVAVAATRFLAMWDVGKEQQRVRTYAETALLTNIVQFGALALIAYAGISPFVDRIVGADHAAEARHVLPWLLLGFFLLNVAGTLMGMLQGLHLGYRRSQLSVFGTMTQLAAVLVLVPSHGLIGLAWAQVAQYAIVMLLAFAAVSRKLGRVLRPYSFDLPAFRDMLGYSLKAQVVNIANGLIEPVSKMLVGHFGGMAAQGLYELAYKTVLLPRNLIASTVTAAMPSITALFRADRQRLRQLYARAFRLSAQLMAAASLAVVALAPLPSLFWLNRIDATYWLYVALLALGFLGNVVGIPAYLLGMASGHMRNNIIITLLAFAILLAVGWPAGIAFGGSGAVAIAACTVGLCGIAIWLTNRHLLHSEMA</sequence>
<dbReference type="STRING" id="1045855.DSC_07605"/>
<gene>
    <name evidence="7" type="ordered locus">DSC_07605</name>
</gene>
<evidence type="ECO:0000256" key="6">
    <source>
        <dbReference type="SAM" id="Phobius"/>
    </source>
</evidence>
<dbReference type="Proteomes" id="UP000005870">
    <property type="component" value="Chromosome"/>
</dbReference>
<dbReference type="InterPro" id="IPR050833">
    <property type="entry name" value="Poly_Biosynth_Transport"/>
</dbReference>
<dbReference type="KEGG" id="psd:DSC_07605"/>
<proteinExistence type="predicted"/>
<dbReference type="HOGENOM" id="CLU_646672_0_0_6"/>
<feature type="transmembrane region" description="Helical" evidence="6">
    <location>
        <begin position="90"/>
        <end position="113"/>
    </location>
</feature>
<name>G7UTR9_PSEUP</name>
<feature type="transmembrane region" description="Helical" evidence="6">
    <location>
        <begin position="377"/>
        <end position="396"/>
    </location>
</feature>
<evidence type="ECO:0000256" key="3">
    <source>
        <dbReference type="ARBA" id="ARBA00022692"/>
    </source>
</evidence>
<dbReference type="AlphaFoldDB" id="G7UTR9"/>
<keyword evidence="4 6" id="KW-1133">Transmembrane helix</keyword>
<dbReference type="GO" id="GO:0005886">
    <property type="term" value="C:plasma membrane"/>
    <property type="evidence" value="ECO:0007669"/>
    <property type="project" value="UniProtKB-SubCell"/>
</dbReference>
<keyword evidence="8" id="KW-1185">Reference proteome</keyword>
<accession>G7UTR9</accession>
<feature type="transmembrane region" description="Helical" evidence="6">
    <location>
        <begin position="343"/>
        <end position="365"/>
    </location>
</feature>
<feature type="transmembrane region" description="Helical" evidence="6">
    <location>
        <begin position="20"/>
        <end position="39"/>
    </location>
</feature>
<evidence type="ECO:0000256" key="4">
    <source>
        <dbReference type="ARBA" id="ARBA00022989"/>
    </source>
</evidence>
<feature type="transmembrane region" description="Helical" evidence="6">
    <location>
        <begin position="133"/>
        <end position="153"/>
    </location>
</feature>
<dbReference type="RefSeq" id="WP_014160348.1">
    <property type="nucleotide sequence ID" value="NC_016147.2"/>
</dbReference>
<dbReference type="OrthoDB" id="7209965at2"/>
<feature type="transmembrane region" description="Helical" evidence="6">
    <location>
        <begin position="165"/>
        <end position="183"/>
    </location>
</feature>
<evidence type="ECO:0000313" key="7">
    <source>
        <dbReference type="EMBL" id="AER56172.1"/>
    </source>
</evidence>
<dbReference type="eggNOG" id="COG2244">
    <property type="taxonomic scope" value="Bacteria"/>
</dbReference>
<dbReference type="PANTHER" id="PTHR30250">
    <property type="entry name" value="PST FAMILY PREDICTED COLANIC ACID TRANSPORTER"/>
    <property type="match status" value="1"/>
</dbReference>
<protein>
    <submittedName>
        <fullName evidence="7">Membrane protein</fullName>
    </submittedName>
</protein>
<evidence type="ECO:0000256" key="2">
    <source>
        <dbReference type="ARBA" id="ARBA00022475"/>
    </source>
</evidence>
<dbReference type="PANTHER" id="PTHR30250:SF26">
    <property type="entry name" value="PSMA PROTEIN"/>
    <property type="match status" value="1"/>
</dbReference>
<evidence type="ECO:0000313" key="8">
    <source>
        <dbReference type="Proteomes" id="UP000005870"/>
    </source>
</evidence>
<keyword evidence="3 6" id="KW-0812">Transmembrane</keyword>